<proteinExistence type="predicted"/>
<dbReference type="Proteomes" id="UP001060919">
    <property type="component" value="Chromosome"/>
</dbReference>
<evidence type="ECO:0000256" key="1">
    <source>
        <dbReference type="SAM" id="Phobius"/>
    </source>
</evidence>
<sequence length="56" mass="6698">MSNFIFKLPNVFTFILQKIFLVIYKLFLSFTIASLSKRLQMSNFIFKPQNILKAFF</sequence>
<dbReference type="EMBL" id="AP026867">
    <property type="protein sequence ID" value="BDS14167.1"/>
    <property type="molecule type" value="Genomic_DNA"/>
</dbReference>
<dbReference type="AlphaFoldDB" id="A0A915YJJ9"/>
<keyword evidence="3" id="KW-1185">Reference proteome</keyword>
<keyword evidence="1" id="KW-1133">Transmembrane helix</keyword>
<organism evidence="2 3">
    <name type="scientific">Aureispira anguillae</name>
    <dbReference type="NCBI Taxonomy" id="2864201"/>
    <lineage>
        <taxon>Bacteria</taxon>
        <taxon>Pseudomonadati</taxon>
        <taxon>Bacteroidota</taxon>
        <taxon>Saprospiria</taxon>
        <taxon>Saprospirales</taxon>
        <taxon>Saprospiraceae</taxon>
        <taxon>Aureispira</taxon>
    </lineage>
</organism>
<keyword evidence="1" id="KW-0472">Membrane</keyword>
<accession>A0A915YJJ9</accession>
<feature type="transmembrane region" description="Helical" evidence="1">
    <location>
        <begin position="12"/>
        <end position="35"/>
    </location>
</feature>
<dbReference type="KEGG" id="aup:AsAng_0049450"/>
<protein>
    <submittedName>
        <fullName evidence="2">Uncharacterized protein</fullName>
    </submittedName>
</protein>
<gene>
    <name evidence="2" type="ORF">AsAng_0049450</name>
</gene>
<evidence type="ECO:0000313" key="2">
    <source>
        <dbReference type="EMBL" id="BDS14167.1"/>
    </source>
</evidence>
<evidence type="ECO:0000313" key="3">
    <source>
        <dbReference type="Proteomes" id="UP001060919"/>
    </source>
</evidence>
<name>A0A915YJJ9_9BACT</name>
<keyword evidence="1" id="KW-0812">Transmembrane</keyword>
<reference evidence="2" key="1">
    <citation type="submission" date="2022-09" db="EMBL/GenBank/DDBJ databases">
        <title>Aureispira anguillicida sp. nov., isolated from Leptocephalus of Japanese eel Anguilla japonica.</title>
        <authorList>
            <person name="Yuasa K."/>
            <person name="Mekata T."/>
            <person name="Ikunari K."/>
        </authorList>
    </citation>
    <scope>NUCLEOTIDE SEQUENCE</scope>
    <source>
        <strain evidence="2">EL160426</strain>
    </source>
</reference>